<reference evidence="2 3" key="1">
    <citation type="submission" date="2019-07" db="EMBL/GenBank/DDBJ databases">
        <authorList>
            <person name="Jastrzebski P J."/>
            <person name="Paukszto L."/>
            <person name="Jastrzebski P J."/>
        </authorList>
    </citation>
    <scope>NUCLEOTIDE SEQUENCE [LARGE SCALE GENOMIC DNA]</scope>
    <source>
        <strain evidence="2 3">WMS-il1</strain>
    </source>
</reference>
<evidence type="ECO:0000256" key="1">
    <source>
        <dbReference type="SAM" id="MobiDB-lite"/>
    </source>
</evidence>
<name>A0A564YRY5_HYMDI</name>
<feature type="non-terminal residue" evidence="2">
    <location>
        <position position="140"/>
    </location>
</feature>
<organism evidence="2 3">
    <name type="scientific">Hymenolepis diminuta</name>
    <name type="common">Rat tapeworm</name>
    <dbReference type="NCBI Taxonomy" id="6216"/>
    <lineage>
        <taxon>Eukaryota</taxon>
        <taxon>Metazoa</taxon>
        <taxon>Spiralia</taxon>
        <taxon>Lophotrochozoa</taxon>
        <taxon>Platyhelminthes</taxon>
        <taxon>Cestoda</taxon>
        <taxon>Eucestoda</taxon>
        <taxon>Cyclophyllidea</taxon>
        <taxon>Hymenolepididae</taxon>
        <taxon>Hymenolepis</taxon>
    </lineage>
</organism>
<dbReference type="EMBL" id="CABIJS010000344">
    <property type="protein sequence ID" value="VUZ49985.1"/>
    <property type="molecule type" value="Genomic_DNA"/>
</dbReference>
<sequence>MNIITFKTSLPTRIWPKVIKLEHIILRRPKSTEGPKITVRRSRILRANTRIQREDCNSYGHKEGFCQRSQRRPYTDHKRGQHQNQNRQAHDVLTTMQVNIDTGSDVTIVSREAWKSLGRPKLDRVPFKVSSALVDAVQLS</sequence>
<feature type="region of interest" description="Disordered" evidence="1">
    <location>
        <begin position="67"/>
        <end position="87"/>
    </location>
</feature>
<evidence type="ECO:0008006" key="4">
    <source>
        <dbReference type="Google" id="ProtNLM"/>
    </source>
</evidence>
<dbReference type="AlphaFoldDB" id="A0A564YRY5"/>
<keyword evidence="3" id="KW-1185">Reference proteome</keyword>
<gene>
    <name evidence="2" type="ORF">WMSIL1_LOCUS9087</name>
</gene>
<evidence type="ECO:0000313" key="2">
    <source>
        <dbReference type="EMBL" id="VUZ49985.1"/>
    </source>
</evidence>
<dbReference type="Proteomes" id="UP000321570">
    <property type="component" value="Unassembled WGS sequence"/>
</dbReference>
<accession>A0A564YRY5</accession>
<evidence type="ECO:0000313" key="3">
    <source>
        <dbReference type="Proteomes" id="UP000321570"/>
    </source>
</evidence>
<protein>
    <recommendedName>
        <fullName evidence="4">Peptidase A2 domain-containing protein</fullName>
    </recommendedName>
</protein>
<proteinExistence type="predicted"/>